<dbReference type="AlphaFoldDB" id="A0AA39TJ68"/>
<name>A0AA39TJ68_ACESA</name>
<protein>
    <submittedName>
        <fullName evidence="1">Uncharacterized protein</fullName>
    </submittedName>
</protein>
<keyword evidence="2" id="KW-1185">Reference proteome</keyword>
<reference evidence="1" key="1">
    <citation type="journal article" date="2022" name="Plant J.">
        <title>Strategies of tolerance reflected in two North American maple genomes.</title>
        <authorList>
            <person name="McEvoy S.L."/>
            <person name="Sezen U.U."/>
            <person name="Trouern-Trend A."/>
            <person name="McMahon S.M."/>
            <person name="Schaberg P.G."/>
            <person name="Yang J."/>
            <person name="Wegrzyn J.L."/>
            <person name="Swenson N.G."/>
        </authorList>
    </citation>
    <scope>NUCLEOTIDE SEQUENCE</scope>
    <source>
        <strain evidence="1">NS2018</strain>
    </source>
</reference>
<comment type="caution">
    <text evidence="1">The sequence shown here is derived from an EMBL/GenBank/DDBJ whole genome shotgun (WGS) entry which is preliminary data.</text>
</comment>
<organism evidence="1 2">
    <name type="scientific">Acer saccharum</name>
    <name type="common">Sugar maple</name>
    <dbReference type="NCBI Taxonomy" id="4024"/>
    <lineage>
        <taxon>Eukaryota</taxon>
        <taxon>Viridiplantae</taxon>
        <taxon>Streptophyta</taxon>
        <taxon>Embryophyta</taxon>
        <taxon>Tracheophyta</taxon>
        <taxon>Spermatophyta</taxon>
        <taxon>Magnoliopsida</taxon>
        <taxon>eudicotyledons</taxon>
        <taxon>Gunneridae</taxon>
        <taxon>Pentapetalae</taxon>
        <taxon>rosids</taxon>
        <taxon>malvids</taxon>
        <taxon>Sapindales</taxon>
        <taxon>Sapindaceae</taxon>
        <taxon>Hippocastanoideae</taxon>
        <taxon>Acereae</taxon>
        <taxon>Acer</taxon>
    </lineage>
</organism>
<evidence type="ECO:0000313" key="2">
    <source>
        <dbReference type="Proteomes" id="UP001168877"/>
    </source>
</evidence>
<gene>
    <name evidence="1" type="ORF">LWI29_034433</name>
</gene>
<evidence type="ECO:0000313" key="1">
    <source>
        <dbReference type="EMBL" id="KAK0606134.1"/>
    </source>
</evidence>
<reference evidence="1" key="2">
    <citation type="submission" date="2023-06" db="EMBL/GenBank/DDBJ databases">
        <authorList>
            <person name="Swenson N.G."/>
            <person name="Wegrzyn J.L."/>
            <person name="Mcevoy S.L."/>
        </authorList>
    </citation>
    <scope>NUCLEOTIDE SEQUENCE</scope>
    <source>
        <strain evidence="1">NS2018</strain>
        <tissue evidence="1">Leaf</tissue>
    </source>
</reference>
<sequence>MLEHFAQMQAVCEQVNSAKSIEREYHALKSKVSDDGVLDKSLEAKLVQWQAKGRFLFSLLSTPMNLYIEINHFDLKG</sequence>
<dbReference type="EMBL" id="JAUESC010000002">
    <property type="protein sequence ID" value="KAK0606134.1"/>
    <property type="molecule type" value="Genomic_DNA"/>
</dbReference>
<proteinExistence type="predicted"/>
<dbReference type="Proteomes" id="UP001168877">
    <property type="component" value="Unassembled WGS sequence"/>
</dbReference>
<accession>A0AA39TJ68</accession>